<dbReference type="VEuPathDB" id="PlasmoDB:C922_05765"/>
<reference evidence="1 2" key="1">
    <citation type="submission" date="2013-02" db="EMBL/GenBank/DDBJ databases">
        <title>The Genome Sequence of Plasmodium inui San Antonio 1.</title>
        <authorList>
            <consortium name="The Broad Institute Genome Sequencing Platform"/>
            <consortium name="The Broad Institute Genome Sequencing Center for Infectious Disease"/>
            <person name="Neafsey D."/>
            <person name="Cheeseman I."/>
            <person name="Volkman S."/>
            <person name="Adams J."/>
            <person name="Walker B."/>
            <person name="Young S.K."/>
            <person name="Zeng Q."/>
            <person name="Gargeya S."/>
            <person name="Fitzgerald M."/>
            <person name="Haas B."/>
            <person name="Abouelleil A."/>
            <person name="Alvarado L."/>
            <person name="Arachchi H.M."/>
            <person name="Berlin A.M."/>
            <person name="Chapman S.B."/>
            <person name="Dewar J."/>
            <person name="Goldberg J."/>
            <person name="Griggs A."/>
            <person name="Gujja S."/>
            <person name="Hansen M."/>
            <person name="Howarth C."/>
            <person name="Imamovic A."/>
            <person name="Larimer J."/>
            <person name="McCowan C."/>
            <person name="Murphy C."/>
            <person name="Neiman D."/>
            <person name="Pearson M."/>
            <person name="Priest M."/>
            <person name="Roberts A."/>
            <person name="Saif S."/>
            <person name="Shea T."/>
            <person name="Sisk P."/>
            <person name="Sykes S."/>
            <person name="Wortman J."/>
            <person name="Nusbaum C."/>
            <person name="Birren B."/>
        </authorList>
    </citation>
    <scope>NUCLEOTIDE SEQUENCE [LARGE SCALE GENOMIC DNA]</scope>
    <source>
        <strain evidence="1 2">San Antonio 1</strain>
    </source>
</reference>
<evidence type="ECO:0000313" key="2">
    <source>
        <dbReference type="Proteomes" id="UP000030640"/>
    </source>
</evidence>
<dbReference type="GeneID" id="20041039"/>
<dbReference type="EMBL" id="KI965629">
    <property type="protein sequence ID" value="EUD63853.1"/>
    <property type="molecule type" value="Genomic_DNA"/>
</dbReference>
<proteinExistence type="predicted"/>
<dbReference type="RefSeq" id="XP_008819558.1">
    <property type="nucleotide sequence ID" value="XM_008821336.1"/>
</dbReference>
<protein>
    <submittedName>
        <fullName evidence="1">Uncharacterized protein</fullName>
    </submittedName>
</protein>
<name>W6ZX26_9APIC</name>
<dbReference type="AlphaFoldDB" id="W6ZX26"/>
<evidence type="ECO:0000313" key="1">
    <source>
        <dbReference type="EMBL" id="EUD63853.1"/>
    </source>
</evidence>
<accession>W6ZX26</accession>
<sequence>MSRSNKLNGKRQTPFIQRQAGVCGSYVSKQQIHMIKYITDNSFHKIMRLYNKETPKYVIHKTSSNNA</sequence>
<gene>
    <name evidence="1" type="ORF">C922_05765</name>
</gene>
<keyword evidence="2" id="KW-1185">Reference proteome</keyword>
<dbReference type="Proteomes" id="UP000030640">
    <property type="component" value="Unassembled WGS sequence"/>
</dbReference>
<organism evidence="1 2">
    <name type="scientific">Plasmodium inui San Antonio 1</name>
    <dbReference type="NCBI Taxonomy" id="1237626"/>
    <lineage>
        <taxon>Eukaryota</taxon>
        <taxon>Sar</taxon>
        <taxon>Alveolata</taxon>
        <taxon>Apicomplexa</taxon>
        <taxon>Aconoidasida</taxon>
        <taxon>Haemosporida</taxon>
        <taxon>Plasmodiidae</taxon>
        <taxon>Plasmodium</taxon>
        <taxon>Plasmodium (Plasmodium)</taxon>
    </lineage>
</organism>